<organism evidence="1">
    <name type="scientific">mine drainage metagenome</name>
    <dbReference type="NCBI Taxonomy" id="410659"/>
    <lineage>
        <taxon>unclassified sequences</taxon>
        <taxon>metagenomes</taxon>
        <taxon>ecological metagenomes</taxon>
    </lineage>
</organism>
<gene>
    <name evidence="1" type="ORF">B2A_15741</name>
</gene>
<dbReference type="EMBL" id="AUZZ01011443">
    <property type="protein sequence ID" value="EQD26187.1"/>
    <property type="molecule type" value="Genomic_DNA"/>
</dbReference>
<reference evidence="1" key="1">
    <citation type="submission" date="2013-08" db="EMBL/GenBank/DDBJ databases">
        <authorList>
            <person name="Mendez C."/>
            <person name="Richter M."/>
            <person name="Ferrer M."/>
            <person name="Sanchez J."/>
        </authorList>
    </citation>
    <scope>NUCLEOTIDE SEQUENCE</scope>
</reference>
<dbReference type="InterPro" id="IPR037074">
    <property type="entry name" value="DUF1780_sf"/>
</dbReference>
<reference evidence="1" key="2">
    <citation type="journal article" date="2014" name="ISME J.">
        <title>Microbial stratification in low pH oxic and suboxic macroscopic growths along an acid mine drainage.</title>
        <authorList>
            <person name="Mendez-Garcia C."/>
            <person name="Mesa V."/>
            <person name="Sprenger R.R."/>
            <person name="Richter M."/>
            <person name="Diez M.S."/>
            <person name="Solano J."/>
            <person name="Bargiela R."/>
            <person name="Golyshina O.V."/>
            <person name="Manteca A."/>
            <person name="Ramos J.L."/>
            <person name="Gallego J.R."/>
            <person name="Llorente I."/>
            <person name="Martins Dos Santos V.A."/>
            <person name="Jensen O.N."/>
            <person name="Pelaez A.I."/>
            <person name="Sanchez J."/>
            <person name="Ferrer M."/>
        </authorList>
    </citation>
    <scope>NUCLEOTIDE SEQUENCE</scope>
</reference>
<dbReference type="InterPro" id="IPR014796">
    <property type="entry name" value="DUF1780"/>
</dbReference>
<dbReference type="Gene3D" id="3.40.1540.10">
    <property type="entry name" value="Protein of unknown function DUF1780, putative endonuclease"/>
    <property type="match status" value="1"/>
</dbReference>
<protein>
    <submittedName>
        <fullName evidence="1">Protein containing DUF1780</fullName>
    </submittedName>
</protein>
<feature type="non-terminal residue" evidence="1">
    <location>
        <position position="1"/>
    </location>
</feature>
<dbReference type="Pfam" id="PF08682">
    <property type="entry name" value="DUF1780"/>
    <property type="match status" value="1"/>
</dbReference>
<dbReference type="SUPFAM" id="SSF52980">
    <property type="entry name" value="Restriction endonuclease-like"/>
    <property type="match status" value="1"/>
</dbReference>
<proteinExistence type="predicted"/>
<sequence>ISLSKIDYRETHMNEPSWKAERIRELQQSISFFSNSNKLEREKWVVRRLLRALDVDFAESDLSNAPEPVDVAFRGAHFQVKEIPDEGRRRGDEYRNALERAISADQYSQLLEQYTPIDISFADIVTRCFEYSTALLAQRKYGPLESKKLDLLCYFNWKDHHVVSPVEIATVEAGFRSLAIVSNRYCAVAYARDDAPDFLKVNVCHAIEYFEP</sequence>
<accession>T0Y2F0</accession>
<dbReference type="AlphaFoldDB" id="T0Y2F0"/>
<evidence type="ECO:0000313" key="1">
    <source>
        <dbReference type="EMBL" id="EQD26187.1"/>
    </source>
</evidence>
<name>T0Y2F0_9ZZZZ</name>
<comment type="caution">
    <text evidence="1">The sequence shown here is derived from an EMBL/GenBank/DDBJ whole genome shotgun (WGS) entry which is preliminary data.</text>
</comment>
<dbReference type="InterPro" id="IPR011335">
    <property type="entry name" value="Restrct_endonuc-II-like"/>
</dbReference>